<gene>
    <name evidence="2" type="ORF">TorRG33x02_035660</name>
</gene>
<feature type="non-terminal residue" evidence="2">
    <location>
        <position position="1"/>
    </location>
</feature>
<accession>A0A2P5FRV1</accession>
<evidence type="ECO:0000256" key="1">
    <source>
        <dbReference type="SAM" id="MobiDB-lite"/>
    </source>
</evidence>
<dbReference type="EMBL" id="JXTC01000012">
    <property type="protein sequence ID" value="POO00492.1"/>
    <property type="molecule type" value="Genomic_DNA"/>
</dbReference>
<dbReference type="AlphaFoldDB" id="A0A2P5FRV1"/>
<evidence type="ECO:0000313" key="2">
    <source>
        <dbReference type="EMBL" id="POO00492.1"/>
    </source>
</evidence>
<feature type="region of interest" description="Disordered" evidence="1">
    <location>
        <begin position="1"/>
        <end position="38"/>
    </location>
</feature>
<dbReference type="Proteomes" id="UP000237000">
    <property type="component" value="Unassembled WGS sequence"/>
</dbReference>
<proteinExistence type="predicted"/>
<comment type="caution">
    <text evidence="2">The sequence shown here is derived from an EMBL/GenBank/DDBJ whole genome shotgun (WGS) entry which is preliminary data.</text>
</comment>
<evidence type="ECO:0000313" key="3">
    <source>
        <dbReference type="Proteomes" id="UP000237000"/>
    </source>
</evidence>
<name>A0A2P5FRV1_TREOI</name>
<keyword evidence="3" id="KW-1185">Reference proteome</keyword>
<sequence>PEAPKLAELSTDEASHRTAVASRRHADPWPSQPADEAPLLVRIPPRAVEVEKTRREATSFDGFFSHSLEISRPFTGGGARLHHEHQPKTRCFGV</sequence>
<reference evidence="3" key="1">
    <citation type="submission" date="2016-06" db="EMBL/GenBank/DDBJ databases">
        <title>Parallel loss of symbiosis genes in relatives of nitrogen-fixing non-legume Parasponia.</title>
        <authorList>
            <person name="Van Velzen R."/>
            <person name="Holmer R."/>
            <person name="Bu F."/>
            <person name="Rutten L."/>
            <person name="Van Zeijl A."/>
            <person name="Liu W."/>
            <person name="Santuari L."/>
            <person name="Cao Q."/>
            <person name="Sharma T."/>
            <person name="Shen D."/>
            <person name="Roswanjaya Y."/>
            <person name="Wardhani T."/>
            <person name="Kalhor M.S."/>
            <person name="Jansen J."/>
            <person name="Van den Hoogen J."/>
            <person name="Gungor B."/>
            <person name="Hartog M."/>
            <person name="Hontelez J."/>
            <person name="Verver J."/>
            <person name="Yang W.-C."/>
            <person name="Schijlen E."/>
            <person name="Repin R."/>
            <person name="Schilthuizen M."/>
            <person name="Schranz E."/>
            <person name="Heidstra R."/>
            <person name="Miyata K."/>
            <person name="Fedorova E."/>
            <person name="Kohlen W."/>
            <person name="Bisseling T."/>
            <person name="Smit S."/>
            <person name="Geurts R."/>
        </authorList>
    </citation>
    <scope>NUCLEOTIDE SEQUENCE [LARGE SCALE GENOMIC DNA]</scope>
    <source>
        <strain evidence="3">cv. RG33-2</strain>
    </source>
</reference>
<organism evidence="2 3">
    <name type="scientific">Trema orientale</name>
    <name type="common">Charcoal tree</name>
    <name type="synonym">Celtis orientalis</name>
    <dbReference type="NCBI Taxonomy" id="63057"/>
    <lineage>
        <taxon>Eukaryota</taxon>
        <taxon>Viridiplantae</taxon>
        <taxon>Streptophyta</taxon>
        <taxon>Embryophyta</taxon>
        <taxon>Tracheophyta</taxon>
        <taxon>Spermatophyta</taxon>
        <taxon>Magnoliopsida</taxon>
        <taxon>eudicotyledons</taxon>
        <taxon>Gunneridae</taxon>
        <taxon>Pentapetalae</taxon>
        <taxon>rosids</taxon>
        <taxon>fabids</taxon>
        <taxon>Rosales</taxon>
        <taxon>Cannabaceae</taxon>
        <taxon>Trema</taxon>
    </lineage>
</organism>
<protein>
    <submittedName>
        <fullName evidence="2">Uncharacterized protein</fullName>
    </submittedName>
</protein>
<dbReference type="InParanoid" id="A0A2P5FRV1"/>